<gene>
    <name evidence="6" type="ORF">V7S43_004791</name>
</gene>
<dbReference type="Proteomes" id="UP001632037">
    <property type="component" value="Unassembled WGS sequence"/>
</dbReference>
<keyword evidence="3 5" id="KW-1133">Transmembrane helix</keyword>
<evidence type="ECO:0000313" key="7">
    <source>
        <dbReference type="Proteomes" id="UP001632037"/>
    </source>
</evidence>
<evidence type="ECO:0008006" key="8">
    <source>
        <dbReference type="Google" id="ProtNLM"/>
    </source>
</evidence>
<dbReference type="PANTHER" id="PTHR14255:SF3">
    <property type="entry name" value="SULFITE EXPORTER TAUE_SAFE FAMILY PROTEIN 5-RELATED"/>
    <property type="match status" value="1"/>
</dbReference>
<evidence type="ECO:0000256" key="5">
    <source>
        <dbReference type="SAM" id="Phobius"/>
    </source>
</evidence>
<dbReference type="GO" id="GO:0016020">
    <property type="term" value="C:membrane"/>
    <property type="evidence" value="ECO:0007669"/>
    <property type="project" value="UniProtKB-SubCell"/>
</dbReference>
<evidence type="ECO:0000313" key="6">
    <source>
        <dbReference type="EMBL" id="KAL3670472.1"/>
    </source>
</evidence>
<feature type="transmembrane region" description="Helical" evidence="5">
    <location>
        <begin position="82"/>
        <end position="102"/>
    </location>
</feature>
<dbReference type="AlphaFoldDB" id="A0ABD3FU73"/>
<comment type="caution">
    <text evidence="6">The sequence shown here is derived from an EMBL/GenBank/DDBJ whole genome shotgun (WGS) entry which is preliminary data.</text>
</comment>
<evidence type="ECO:0000256" key="3">
    <source>
        <dbReference type="ARBA" id="ARBA00022989"/>
    </source>
</evidence>
<dbReference type="InterPro" id="IPR002781">
    <property type="entry name" value="TM_pro_TauE-like"/>
</dbReference>
<keyword evidence="2 5" id="KW-0812">Transmembrane</keyword>
<keyword evidence="7" id="KW-1185">Reference proteome</keyword>
<name>A0ABD3FU73_9STRA</name>
<evidence type="ECO:0000256" key="4">
    <source>
        <dbReference type="ARBA" id="ARBA00023136"/>
    </source>
</evidence>
<dbReference type="EMBL" id="JBIMZQ010000007">
    <property type="protein sequence ID" value="KAL3670472.1"/>
    <property type="molecule type" value="Genomic_DNA"/>
</dbReference>
<sequence length="110" mass="11658">MFGIGEGIINGPLLLEVGVDASAASAMTATTVLFSSAMSSINYAMMGKMDLHLAQLMLPMGFFMTYVGQLCLLKVVRRFNCLSLVIFSMATIVLISAVAMSVESVQALLA</sequence>
<dbReference type="PANTHER" id="PTHR14255">
    <property type="entry name" value="CEREBLON"/>
    <property type="match status" value="1"/>
</dbReference>
<dbReference type="Pfam" id="PF01925">
    <property type="entry name" value="TauE"/>
    <property type="match status" value="1"/>
</dbReference>
<feature type="transmembrane region" description="Helical" evidence="5">
    <location>
        <begin position="56"/>
        <end position="76"/>
    </location>
</feature>
<evidence type="ECO:0000256" key="2">
    <source>
        <dbReference type="ARBA" id="ARBA00022692"/>
    </source>
</evidence>
<proteinExistence type="predicted"/>
<protein>
    <recommendedName>
        <fullName evidence="8">Membrane transporter protein</fullName>
    </recommendedName>
</protein>
<organism evidence="6 7">
    <name type="scientific">Phytophthora oleae</name>
    <dbReference type="NCBI Taxonomy" id="2107226"/>
    <lineage>
        <taxon>Eukaryota</taxon>
        <taxon>Sar</taxon>
        <taxon>Stramenopiles</taxon>
        <taxon>Oomycota</taxon>
        <taxon>Peronosporomycetes</taxon>
        <taxon>Peronosporales</taxon>
        <taxon>Peronosporaceae</taxon>
        <taxon>Phytophthora</taxon>
    </lineage>
</organism>
<keyword evidence="4 5" id="KW-0472">Membrane</keyword>
<evidence type="ECO:0000256" key="1">
    <source>
        <dbReference type="ARBA" id="ARBA00004141"/>
    </source>
</evidence>
<accession>A0ABD3FU73</accession>
<reference evidence="6 7" key="1">
    <citation type="submission" date="2024-09" db="EMBL/GenBank/DDBJ databases">
        <title>Genome sequencing and assembly of Phytophthora oleae, isolate VK10A, causative agent of rot of olive drupes.</title>
        <authorList>
            <person name="Conti Taguali S."/>
            <person name="Riolo M."/>
            <person name="La Spada F."/>
            <person name="Cacciola S.O."/>
            <person name="Dionisio G."/>
        </authorList>
    </citation>
    <scope>NUCLEOTIDE SEQUENCE [LARGE SCALE GENOMIC DNA]</scope>
    <source>
        <strain evidence="6 7">VK10A</strain>
    </source>
</reference>
<comment type="subcellular location">
    <subcellularLocation>
        <location evidence="1">Membrane</location>
        <topology evidence="1">Multi-pass membrane protein</topology>
    </subcellularLocation>
</comment>